<evidence type="ECO:0000313" key="3">
    <source>
        <dbReference type="Proteomes" id="UP000004994"/>
    </source>
</evidence>
<dbReference type="EnsemblPlants" id="Solyc01g073720.2.1">
    <property type="protein sequence ID" value="Solyc01g073720.2.1.1"/>
    <property type="gene ID" value="Solyc01g073720.2"/>
</dbReference>
<name>A0A3Q7EHA4_SOLLC</name>
<reference evidence="2" key="1">
    <citation type="journal article" date="2012" name="Nature">
        <title>The tomato genome sequence provides insights into fleshy fruit evolution.</title>
        <authorList>
            <consortium name="Tomato Genome Consortium"/>
        </authorList>
    </citation>
    <scope>NUCLEOTIDE SEQUENCE [LARGE SCALE GENOMIC DNA]</scope>
    <source>
        <strain evidence="2">cv. Heinz 1706</strain>
    </source>
</reference>
<dbReference type="FunCoup" id="A0A3Q7EHA4">
    <property type="interactions" value="94"/>
</dbReference>
<dbReference type="Gramene" id="Solyc01g073720.2.1">
    <property type="protein sequence ID" value="Solyc01g073720.2.1.1"/>
    <property type="gene ID" value="Solyc01g073720.2"/>
</dbReference>
<gene>
    <name evidence="2" type="primary">LOC104647874</name>
</gene>
<sequence length="88" mass="9847">MTIDEHMLIKVGLFILVQGLVYLILSKSSNIFSKTQRSYSFKTVRSLSIRRIAAALADLPVGGEPSPSSFKDHQLKSSKSFKLFKDNN</sequence>
<keyword evidence="1" id="KW-0812">Transmembrane</keyword>
<dbReference type="PANTHER" id="PTHR34268:SF8">
    <property type="entry name" value="FAE DOMAIN-CONTAINING PROTEIN"/>
    <property type="match status" value="1"/>
</dbReference>
<protein>
    <submittedName>
        <fullName evidence="2">Uncharacterized protein</fullName>
    </submittedName>
</protein>
<evidence type="ECO:0000256" key="1">
    <source>
        <dbReference type="SAM" id="Phobius"/>
    </source>
</evidence>
<dbReference type="InParanoid" id="A0A3Q7EHA4"/>
<dbReference type="PANTHER" id="PTHR34268">
    <property type="entry name" value="OS01G0321850 PROTEIN"/>
    <property type="match status" value="1"/>
</dbReference>
<dbReference type="KEGG" id="sly:104647874"/>
<dbReference type="Proteomes" id="UP000004994">
    <property type="component" value="Chromosome 1"/>
</dbReference>
<dbReference type="AlphaFoldDB" id="A0A3Q7EHA4"/>
<evidence type="ECO:0000313" key="2">
    <source>
        <dbReference type="EnsemblPlants" id="Solyc01g073720.2.1.1"/>
    </source>
</evidence>
<dbReference type="GeneID" id="104647874"/>
<dbReference type="PaxDb" id="4081-Solyc01g073720.2.1"/>
<dbReference type="STRING" id="4081.A0A3Q7EHA4"/>
<proteinExistence type="predicted"/>
<dbReference type="OrthoDB" id="999321at2759"/>
<keyword evidence="1" id="KW-0472">Membrane</keyword>
<reference evidence="2" key="2">
    <citation type="submission" date="2019-01" db="UniProtKB">
        <authorList>
            <consortium name="EnsemblPlants"/>
        </authorList>
    </citation>
    <scope>IDENTIFICATION</scope>
    <source>
        <strain evidence="2">cv. Heinz 1706</strain>
    </source>
</reference>
<accession>A0A3Q7EHA4</accession>
<organism evidence="2">
    <name type="scientific">Solanum lycopersicum</name>
    <name type="common">Tomato</name>
    <name type="synonym">Lycopersicon esculentum</name>
    <dbReference type="NCBI Taxonomy" id="4081"/>
    <lineage>
        <taxon>Eukaryota</taxon>
        <taxon>Viridiplantae</taxon>
        <taxon>Streptophyta</taxon>
        <taxon>Embryophyta</taxon>
        <taxon>Tracheophyta</taxon>
        <taxon>Spermatophyta</taxon>
        <taxon>Magnoliopsida</taxon>
        <taxon>eudicotyledons</taxon>
        <taxon>Gunneridae</taxon>
        <taxon>Pentapetalae</taxon>
        <taxon>asterids</taxon>
        <taxon>lamiids</taxon>
        <taxon>Solanales</taxon>
        <taxon>Solanaceae</taxon>
        <taxon>Solanoideae</taxon>
        <taxon>Solaneae</taxon>
        <taxon>Solanum</taxon>
        <taxon>Solanum subgen. Lycopersicon</taxon>
    </lineage>
</organism>
<feature type="transmembrane region" description="Helical" evidence="1">
    <location>
        <begin position="6"/>
        <end position="25"/>
    </location>
</feature>
<dbReference type="SMR" id="A0A3Q7EHA4"/>
<keyword evidence="3" id="KW-1185">Reference proteome</keyword>
<keyword evidence="1" id="KW-1133">Transmembrane helix</keyword>
<dbReference type="OMA" id="SMFALVQ"/>